<organism evidence="5 6">
    <name type="scientific">Maioricimonas rarisocia</name>
    <dbReference type="NCBI Taxonomy" id="2528026"/>
    <lineage>
        <taxon>Bacteria</taxon>
        <taxon>Pseudomonadati</taxon>
        <taxon>Planctomycetota</taxon>
        <taxon>Planctomycetia</taxon>
        <taxon>Planctomycetales</taxon>
        <taxon>Planctomycetaceae</taxon>
        <taxon>Maioricimonas</taxon>
    </lineage>
</organism>
<comment type="cofactor">
    <cofactor evidence="2">
        <name>Zn(2+)</name>
        <dbReference type="ChEBI" id="CHEBI:29105"/>
    </cofactor>
    <text evidence="2">Binds 1 zinc ion per subunit.</text>
</comment>
<feature type="binding site" evidence="2">
    <location>
        <position position="269"/>
    </location>
    <ligand>
        <name>Zn(2+)</name>
        <dbReference type="ChEBI" id="CHEBI:29105"/>
        <note>catalytic</note>
    </ligand>
</feature>
<dbReference type="EMBL" id="CP036275">
    <property type="protein sequence ID" value="QDU36496.1"/>
    <property type="molecule type" value="Genomic_DNA"/>
</dbReference>
<dbReference type="Gene3D" id="1.10.1370.30">
    <property type="match status" value="1"/>
</dbReference>
<dbReference type="PROSITE" id="PS52034">
    <property type="entry name" value="PEPTIDASE_M32"/>
    <property type="match status" value="1"/>
</dbReference>
<comment type="function">
    <text evidence="1">Broad specificity carboxypetidase that releases amino acids sequentially from the C-terminus, including neutral, aromatic, polar and basic residues.</text>
</comment>
<keyword evidence="6" id="KW-1185">Reference proteome</keyword>
<sequence length="505" mass="56924">MASIDERYEELTAELKQIALLNSCSSVLGWDEQTYMPPGGAEHRANQLALLAGMSHERATSPRLGEMLDALQDEEELGGPDSERAANVREARRSYERATKLPRRLVEEQSRARTLGQQAWVAARRRKDFAAFQEWLEKIVALKQEEAEAVGYGDGVRYDALLDDYEPGATTAEVKEVFGPFRDELVKLVAAIAASDVNPNIDLFSRRYPIESQREFGRKAAEAIGFDFSSGRLDEAAHPFCSSFGPGDCRLTTRYDEYHFPGAFFGTLHEAGHGIYEQGLPKEAYGTALGHSASLGIHESQSRMWENFVGRSRPFWNHFYSKAQTAFPEALGEVPLDEFFAAVNDVRPSWIRVEADEVTYNLHIMLRFELEQPLISGDLKPADVPGAWNETFHRYFDMTPPDDALGCLQDIHWSAGLIGYFPTYALGNLYAAQFFEQAAADLGDLDAMFEKGEFQPLKEWLNRNIHERGLQYRANRLVEVVTGKPLSADPLLRHLHGKFDSLYRL</sequence>
<dbReference type="CDD" id="cd06460">
    <property type="entry name" value="M32_Taq"/>
    <property type="match status" value="1"/>
</dbReference>
<feature type="binding site" evidence="2">
    <location>
        <position position="299"/>
    </location>
    <ligand>
        <name>Zn(2+)</name>
        <dbReference type="ChEBI" id="CHEBI:29105"/>
        <note>catalytic</note>
    </ligand>
</feature>
<evidence type="ECO:0000313" key="6">
    <source>
        <dbReference type="Proteomes" id="UP000320496"/>
    </source>
</evidence>
<dbReference type="EC" id="3.4.17.19" evidence="1"/>
<feature type="active site" description="Proton donor/acceptor" evidence="3">
    <location>
        <position position="270"/>
    </location>
</feature>
<dbReference type="KEGG" id="mri:Mal4_07820"/>
<dbReference type="PANTHER" id="PTHR34217">
    <property type="entry name" value="METAL-DEPENDENT CARBOXYPEPTIDASE"/>
    <property type="match status" value="1"/>
</dbReference>
<dbReference type="Proteomes" id="UP000320496">
    <property type="component" value="Chromosome"/>
</dbReference>
<keyword evidence="1 2" id="KW-0479">Metal-binding</keyword>
<dbReference type="PIRSF" id="PIRSF006615">
    <property type="entry name" value="Zn_crbxpep_Taq"/>
    <property type="match status" value="1"/>
</dbReference>
<dbReference type="AlphaFoldDB" id="A0A517Z202"/>
<keyword evidence="2" id="KW-0862">Zinc</keyword>
<reference evidence="5 6" key="1">
    <citation type="submission" date="2019-02" db="EMBL/GenBank/DDBJ databases">
        <title>Deep-cultivation of Planctomycetes and their phenomic and genomic characterization uncovers novel biology.</title>
        <authorList>
            <person name="Wiegand S."/>
            <person name="Jogler M."/>
            <person name="Boedeker C."/>
            <person name="Pinto D."/>
            <person name="Vollmers J."/>
            <person name="Rivas-Marin E."/>
            <person name="Kohn T."/>
            <person name="Peeters S.H."/>
            <person name="Heuer A."/>
            <person name="Rast P."/>
            <person name="Oberbeckmann S."/>
            <person name="Bunk B."/>
            <person name="Jeske O."/>
            <person name="Meyerdierks A."/>
            <person name="Storesund J.E."/>
            <person name="Kallscheuer N."/>
            <person name="Luecker S."/>
            <person name="Lage O.M."/>
            <person name="Pohl T."/>
            <person name="Merkel B.J."/>
            <person name="Hornburger P."/>
            <person name="Mueller R.-W."/>
            <person name="Bruemmer F."/>
            <person name="Labrenz M."/>
            <person name="Spormann A.M."/>
            <person name="Op den Camp H."/>
            <person name="Overmann J."/>
            <person name="Amann R."/>
            <person name="Jetten M.S.M."/>
            <person name="Mascher T."/>
            <person name="Medema M.H."/>
            <person name="Devos D.P."/>
            <person name="Kaster A.-K."/>
            <person name="Ovreas L."/>
            <person name="Rohde M."/>
            <person name="Galperin M.Y."/>
            <person name="Jogler C."/>
        </authorList>
    </citation>
    <scope>NUCLEOTIDE SEQUENCE [LARGE SCALE GENOMIC DNA]</scope>
    <source>
        <strain evidence="5 6">Mal4</strain>
    </source>
</reference>
<dbReference type="SUPFAM" id="SSF55486">
    <property type="entry name" value="Metalloproteases ('zincins'), catalytic domain"/>
    <property type="match status" value="1"/>
</dbReference>
<dbReference type="GO" id="GO:0004181">
    <property type="term" value="F:metallocarboxypeptidase activity"/>
    <property type="evidence" value="ECO:0007669"/>
    <property type="project" value="UniProtKB-UniRule"/>
</dbReference>
<comment type="catalytic activity">
    <reaction evidence="1">
        <text>Release of a C-terminal amino acid with broad specificity, except for -Pro.</text>
        <dbReference type="EC" id="3.4.17.19"/>
    </reaction>
</comment>
<keyword evidence="1" id="KW-0645">Protease</keyword>
<comment type="similarity">
    <text evidence="1">Belongs to the peptidase M32 family.</text>
</comment>
<evidence type="ECO:0000256" key="3">
    <source>
        <dbReference type="PIRSR" id="PIRSR006615-2"/>
    </source>
</evidence>
<keyword evidence="1 5" id="KW-0121">Carboxypeptidase</keyword>
<dbReference type="RefSeq" id="WP_145367149.1">
    <property type="nucleotide sequence ID" value="NZ_CP036275.1"/>
</dbReference>
<dbReference type="PRINTS" id="PR00998">
    <property type="entry name" value="CRBOXYPTASET"/>
</dbReference>
<dbReference type="InterPro" id="IPR001333">
    <property type="entry name" value="Peptidase_M32_Taq"/>
</dbReference>
<evidence type="ECO:0000313" key="5">
    <source>
        <dbReference type="EMBL" id="QDU36496.1"/>
    </source>
</evidence>
<evidence type="ECO:0000256" key="1">
    <source>
        <dbReference type="PIRNR" id="PIRNR006615"/>
    </source>
</evidence>
<feature type="region of interest" description="Disordered" evidence="4">
    <location>
        <begin position="74"/>
        <end position="95"/>
    </location>
</feature>
<dbReference type="GO" id="GO:0006508">
    <property type="term" value="P:proteolysis"/>
    <property type="evidence" value="ECO:0007669"/>
    <property type="project" value="UniProtKB-UniRule"/>
</dbReference>
<keyword evidence="1" id="KW-0482">Metalloprotease</keyword>
<feature type="compositionally biased region" description="Basic and acidic residues" evidence="4">
    <location>
        <begin position="81"/>
        <end position="95"/>
    </location>
</feature>
<evidence type="ECO:0000256" key="4">
    <source>
        <dbReference type="SAM" id="MobiDB-lite"/>
    </source>
</evidence>
<keyword evidence="1 5" id="KW-0378">Hydrolase</keyword>
<feature type="binding site" evidence="2">
    <location>
        <position position="273"/>
    </location>
    <ligand>
        <name>Zn(2+)</name>
        <dbReference type="ChEBI" id="CHEBI:29105"/>
        <note>catalytic</note>
    </ligand>
</feature>
<name>A0A517Z202_9PLAN</name>
<dbReference type="OrthoDB" id="9772308at2"/>
<evidence type="ECO:0000256" key="2">
    <source>
        <dbReference type="PIRSR" id="PIRSR006615-1"/>
    </source>
</evidence>
<dbReference type="Pfam" id="PF02074">
    <property type="entry name" value="Peptidase_M32"/>
    <property type="match status" value="1"/>
</dbReference>
<dbReference type="PANTHER" id="PTHR34217:SF1">
    <property type="entry name" value="CARBOXYPEPTIDASE 1"/>
    <property type="match status" value="1"/>
</dbReference>
<dbReference type="GO" id="GO:0046872">
    <property type="term" value="F:metal ion binding"/>
    <property type="evidence" value="ECO:0007669"/>
    <property type="project" value="UniProtKB-KW"/>
</dbReference>
<proteinExistence type="inferred from homology"/>
<accession>A0A517Z202</accession>
<gene>
    <name evidence="5" type="ORF">Mal4_07820</name>
</gene>
<protein>
    <recommendedName>
        <fullName evidence="1">Metal-dependent carboxypeptidase</fullName>
        <ecNumber evidence="1">3.4.17.19</ecNumber>
    </recommendedName>
</protein>